<keyword evidence="5" id="KW-0472">Membrane</keyword>
<comment type="caution">
    <text evidence="8">The sequence shown here is derived from an EMBL/GenBank/DDBJ whole genome shotgun (WGS) entry which is preliminary data.</text>
</comment>
<keyword evidence="7" id="KW-0732">Signal</keyword>
<keyword evidence="4" id="KW-1133">Transmembrane helix</keyword>
<evidence type="ECO:0000256" key="2">
    <source>
        <dbReference type="ARBA" id="ARBA00006824"/>
    </source>
</evidence>
<comment type="subcellular location">
    <subcellularLocation>
        <location evidence="1">Membrane</location>
        <topology evidence="1">Multi-pass membrane protein</topology>
    </subcellularLocation>
</comment>
<name>A0A9N8DLV2_9STRA</name>
<dbReference type="Proteomes" id="UP001153069">
    <property type="component" value="Unassembled WGS sequence"/>
</dbReference>
<evidence type="ECO:0000256" key="7">
    <source>
        <dbReference type="SAM" id="SignalP"/>
    </source>
</evidence>
<reference evidence="8" key="1">
    <citation type="submission" date="2020-06" db="EMBL/GenBank/DDBJ databases">
        <authorList>
            <consortium name="Plant Systems Biology data submission"/>
        </authorList>
    </citation>
    <scope>NUCLEOTIDE SEQUENCE</scope>
    <source>
        <strain evidence="8">D6</strain>
    </source>
</reference>
<sequence>MVAMALLVAPACAWCGHHQTARHFSSIPRASSHHLPITYCSNKSRDNFSVRAVQATTAADIDDRPNGLVEEEASLVESASSALVLADSEMDVQDLTKSILNGIFLAVCFGWAAYTILTIDAGMTRGWTQSEIAMRIPLDNWSNYESSLMEKPIFTKTLINVVIYLLGDWLSQTVFQKKDVLDFSVSRTLKNGFIGLCFGPLVHEYYQFSDHILPVEGGLANRIQKIFMDQTIYLTVKCSIYISAVGLLSGDSWETSTQTVKDKIGGVVITAWKFWPLVHCITYGVIPARHRILWVNSVDLIWNAILATQAQKAQPETEEESEAAATITATVPADKLFCAEKMDTHDVENPQPNEESVELLHKPELTSTAIKVTTEVAESAGEGSQLSDSIDAKEETNAKA</sequence>
<evidence type="ECO:0000256" key="6">
    <source>
        <dbReference type="SAM" id="MobiDB-lite"/>
    </source>
</evidence>
<evidence type="ECO:0000313" key="8">
    <source>
        <dbReference type="EMBL" id="CAB9502940.1"/>
    </source>
</evidence>
<feature type="chain" id="PRO_5040450722" evidence="7">
    <location>
        <begin position="16"/>
        <end position="400"/>
    </location>
</feature>
<dbReference type="AlphaFoldDB" id="A0A9N8DLV2"/>
<keyword evidence="3" id="KW-0812">Transmembrane</keyword>
<evidence type="ECO:0000256" key="3">
    <source>
        <dbReference type="ARBA" id="ARBA00022692"/>
    </source>
</evidence>
<evidence type="ECO:0000256" key="1">
    <source>
        <dbReference type="ARBA" id="ARBA00004141"/>
    </source>
</evidence>
<dbReference type="PANTHER" id="PTHR11266">
    <property type="entry name" value="PEROXISOMAL MEMBRANE PROTEIN 2, PXMP2 MPV17"/>
    <property type="match status" value="1"/>
</dbReference>
<dbReference type="Pfam" id="PF04117">
    <property type="entry name" value="Mpv17_PMP22"/>
    <property type="match status" value="1"/>
</dbReference>
<feature type="signal peptide" evidence="7">
    <location>
        <begin position="1"/>
        <end position="15"/>
    </location>
</feature>
<accession>A0A9N8DLV2</accession>
<dbReference type="OrthoDB" id="860at2759"/>
<evidence type="ECO:0000313" key="9">
    <source>
        <dbReference type="Proteomes" id="UP001153069"/>
    </source>
</evidence>
<proteinExistence type="inferred from homology"/>
<gene>
    <name evidence="8" type="ORF">SEMRO_151_G069090.1</name>
</gene>
<dbReference type="PANTHER" id="PTHR11266:SF121">
    <property type="entry name" value="OS09G0315000 PROTEIN"/>
    <property type="match status" value="1"/>
</dbReference>
<feature type="region of interest" description="Disordered" evidence="6">
    <location>
        <begin position="373"/>
        <end position="400"/>
    </location>
</feature>
<organism evidence="8 9">
    <name type="scientific">Seminavis robusta</name>
    <dbReference type="NCBI Taxonomy" id="568900"/>
    <lineage>
        <taxon>Eukaryota</taxon>
        <taxon>Sar</taxon>
        <taxon>Stramenopiles</taxon>
        <taxon>Ochrophyta</taxon>
        <taxon>Bacillariophyta</taxon>
        <taxon>Bacillariophyceae</taxon>
        <taxon>Bacillariophycidae</taxon>
        <taxon>Naviculales</taxon>
        <taxon>Naviculaceae</taxon>
        <taxon>Seminavis</taxon>
    </lineage>
</organism>
<dbReference type="GO" id="GO:0016020">
    <property type="term" value="C:membrane"/>
    <property type="evidence" value="ECO:0007669"/>
    <property type="project" value="UniProtKB-SubCell"/>
</dbReference>
<dbReference type="InterPro" id="IPR007248">
    <property type="entry name" value="Mpv17_PMP22"/>
</dbReference>
<feature type="compositionally biased region" description="Basic and acidic residues" evidence="6">
    <location>
        <begin position="390"/>
        <end position="400"/>
    </location>
</feature>
<evidence type="ECO:0000256" key="4">
    <source>
        <dbReference type="ARBA" id="ARBA00022989"/>
    </source>
</evidence>
<keyword evidence="9" id="KW-1185">Reference proteome</keyword>
<comment type="similarity">
    <text evidence="2">Belongs to the peroxisomal membrane protein PXMP2/4 family.</text>
</comment>
<dbReference type="EMBL" id="CAICTM010000150">
    <property type="protein sequence ID" value="CAB9502940.1"/>
    <property type="molecule type" value="Genomic_DNA"/>
</dbReference>
<dbReference type="GO" id="GO:0005737">
    <property type="term" value="C:cytoplasm"/>
    <property type="evidence" value="ECO:0007669"/>
    <property type="project" value="TreeGrafter"/>
</dbReference>
<protein>
    <submittedName>
        <fullName evidence="8">Protein SYM1</fullName>
    </submittedName>
</protein>
<evidence type="ECO:0000256" key="5">
    <source>
        <dbReference type="ARBA" id="ARBA00023136"/>
    </source>
</evidence>